<dbReference type="Gene3D" id="3.40.50.150">
    <property type="entry name" value="Vaccinia Virus protein VP39"/>
    <property type="match status" value="1"/>
</dbReference>
<dbReference type="InterPro" id="IPR029063">
    <property type="entry name" value="SAM-dependent_MTases_sf"/>
</dbReference>
<keyword evidence="1 5" id="KW-0489">Methyltransferase</keyword>
<dbReference type="GO" id="GO:0032259">
    <property type="term" value="P:methylation"/>
    <property type="evidence" value="ECO:0007669"/>
    <property type="project" value="UniProtKB-KW"/>
</dbReference>
<gene>
    <name evidence="5" type="ORF">GCM10010346_42780</name>
</gene>
<keyword evidence="2" id="KW-0808">Transferase</keyword>
<dbReference type="SUPFAM" id="SSF53335">
    <property type="entry name" value="S-adenosyl-L-methionine-dependent methyltransferases"/>
    <property type="match status" value="1"/>
</dbReference>
<dbReference type="GO" id="GO:0008168">
    <property type="term" value="F:methyltransferase activity"/>
    <property type="evidence" value="ECO:0007669"/>
    <property type="project" value="UniProtKB-KW"/>
</dbReference>
<proteinExistence type="predicted"/>
<evidence type="ECO:0000256" key="2">
    <source>
        <dbReference type="ARBA" id="ARBA00022679"/>
    </source>
</evidence>
<evidence type="ECO:0000256" key="3">
    <source>
        <dbReference type="ARBA" id="ARBA00022691"/>
    </source>
</evidence>
<reference evidence="6" key="1">
    <citation type="journal article" date="2019" name="Int. J. Syst. Evol. Microbiol.">
        <title>The Global Catalogue of Microorganisms (GCM) 10K type strain sequencing project: providing services to taxonomists for standard genome sequencing and annotation.</title>
        <authorList>
            <consortium name="The Broad Institute Genomics Platform"/>
            <consortium name="The Broad Institute Genome Sequencing Center for Infectious Disease"/>
            <person name="Wu L."/>
            <person name="Ma J."/>
        </authorList>
    </citation>
    <scope>NUCLEOTIDE SEQUENCE [LARGE SCALE GENOMIC DNA]</scope>
    <source>
        <strain evidence="6">JCM 4737</strain>
    </source>
</reference>
<evidence type="ECO:0000259" key="4">
    <source>
        <dbReference type="Pfam" id="PF13649"/>
    </source>
</evidence>
<keyword evidence="3" id="KW-0949">S-adenosyl-L-methionine</keyword>
<dbReference type="PANTHER" id="PTHR43464">
    <property type="entry name" value="METHYLTRANSFERASE"/>
    <property type="match status" value="1"/>
</dbReference>
<organism evidence="5 6">
    <name type="scientific">Streptomyces chryseus</name>
    <dbReference type="NCBI Taxonomy" id="68186"/>
    <lineage>
        <taxon>Bacteria</taxon>
        <taxon>Bacillati</taxon>
        <taxon>Actinomycetota</taxon>
        <taxon>Actinomycetes</taxon>
        <taxon>Kitasatosporales</taxon>
        <taxon>Streptomycetaceae</taxon>
        <taxon>Streptomyces</taxon>
    </lineage>
</organism>
<evidence type="ECO:0000256" key="1">
    <source>
        <dbReference type="ARBA" id="ARBA00022603"/>
    </source>
</evidence>
<name>A0ABQ3DSN7_9ACTN</name>
<dbReference type="PANTHER" id="PTHR43464:SF19">
    <property type="entry name" value="UBIQUINONE BIOSYNTHESIS O-METHYLTRANSFERASE, MITOCHONDRIAL"/>
    <property type="match status" value="1"/>
</dbReference>
<dbReference type="Proteomes" id="UP000599437">
    <property type="component" value="Unassembled WGS sequence"/>
</dbReference>
<keyword evidence="6" id="KW-1185">Reference proteome</keyword>
<evidence type="ECO:0000313" key="5">
    <source>
        <dbReference type="EMBL" id="GHB14585.1"/>
    </source>
</evidence>
<comment type="caution">
    <text evidence="5">The sequence shown here is derived from an EMBL/GenBank/DDBJ whole genome shotgun (WGS) entry which is preliminary data.</text>
</comment>
<dbReference type="InterPro" id="IPR041698">
    <property type="entry name" value="Methyltransf_25"/>
</dbReference>
<evidence type="ECO:0000313" key="6">
    <source>
        <dbReference type="Proteomes" id="UP000599437"/>
    </source>
</evidence>
<sequence>MDRTDRNIRTVDDVLKLLDGLFERDADRWTTDAASWWDGFYADRDKAVPFFVAKPDENLVSYVEQGLIIPGRALDLGCGPGRNALHLASLGWEVDAVDLSPRAIAWAEERAREVGADVRVDARAAVRADVRFLCGDAFALTEAELAEQGGPYDLIYDSGCFHHLPPHRRISYLALLDRALAPGGHFALTCFAAAGEAGEAGEVGEASGVGKLGMGSEVPDAELYRDSRLHGGLAYTPESLRWIFSDLHDFRGAGGRGGLREVELRRMHDEPAESPTFGEPFLWTALFRREDG</sequence>
<protein>
    <submittedName>
        <fullName evidence="5">Methyltransferase</fullName>
    </submittedName>
</protein>
<dbReference type="Pfam" id="PF13649">
    <property type="entry name" value="Methyltransf_25"/>
    <property type="match status" value="1"/>
</dbReference>
<accession>A0ABQ3DSN7</accession>
<dbReference type="EMBL" id="BMVO01000014">
    <property type="protein sequence ID" value="GHB14585.1"/>
    <property type="molecule type" value="Genomic_DNA"/>
</dbReference>
<feature type="domain" description="Methyltransferase" evidence="4">
    <location>
        <begin position="74"/>
        <end position="184"/>
    </location>
</feature>
<dbReference type="CDD" id="cd02440">
    <property type="entry name" value="AdoMet_MTases"/>
    <property type="match status" value="1"/>
</dbReference>
<dbReference type="RefSeq" id="WP_189715731.1">
    <property type="nucleotide sequence ID" value="NZ_BMVO01000014.1"/>
</dbReference>